<feature type="non-terminal residue" evidence="1">
    <location>
        <position position="1"/>
    </location>
</feature>
<organism evidence="1 2">
    <name type="scientific">Calocera cornea HHB12733</name>
    <dbReference type="NCBI Taxonomy" id="1353952"/>
    <lineage>
        <taxon>Eukaryota</taxon>
        <taxon>Fungi</taxon>
        <taxon>Dikarya</taxon>
        <taxon>Basidiomycota</taxon>
        <taxon>Agaricomycotina</taxon>
        <taxon>Dacrymycetes</taxon>
        <taxon>Dacrymycetales</taxon>
        <taxon>Dacrymycetaceae</taxon>
        <taxon>Calocera</taxon>
    </lineage>
</organism>
<gene>
    <name evidence="1" type="ORF">CALCODRAFT_406330</name>
</gene>
<dbReference type="AlphaFoldDB" id="A0A165IZ25"/>
<accession>A0A165IZ25</accession>
<dbReference type="InParanoid" id="A0A165IZ25"/>
<sequence>LAAIWRYPAYMIIDEVSMYSKEFLVLISRSITAVRLSTNRNAPADMSFGGLNTLPLYCPGPPFRDTKDERLCWKIYEEFMSIVVLQEQCQVKDDRWLAFLCQSRYGLCTNEDIQLLRGLILGGKDCPETNFEETPWNGAVLITLHHCIRNQWNEALIQQHCQKTKQTLLISKAYNTVGDHEVTNAERYTILTQKGGKGKNRGEKGGLPHRVALAIGMKVMVILNVHRDLDIANGARGEIVGI</sequence>
<dbReference type="STRING" id="1353952.A0A165IZ25"/>
<name>A0A165IZ25_9BASI</name>
<evidence type="ECO:0000313" key="1">
    <source>
        <dbReference type="EMBL" id="KZT61157.1"/>
    </source>
</evidence>
<dbReference type="EMBL" id="KV423925">
    <property type="protein sequence ID" value="KZT61157.1"/>
    <property type="molecule type" value="Genomic_DNA"/>
</dbReference>
<dbReference type="Proteomes" id="UP000076842">
    <property type="component" value="Unassembled WGS sequence"/>
</dbReference>
<evidence type="ECO:0000313" key="2">
    <source>
        <dbReference type="Proteomes" id="UP000076842"/>
    </source>
</evidence>
<reference evidence="1 2" key="1">
    <citation type="journal article" date="2016" name="Mol. Biol. Evol.">
        <title>Comparative Genomics of Early-Diverging Mushroom-Forming Fungi Provides Insights into the Origins of Lignocellulose Decay Capabilities.</title>
        <authorList>
            <person name="Nagy L.G."/>
            <person name="Riley R."/>
            <person name="Tritt A."/>
            <person name="Adam C."/>
            <person name="Daum C."/>
            <person name="Floudas D."/>
            <person name="Sun H."/>
            <person name="Yadav J.S."/>
            <person name="Pangilinan J."/>
            <person name="Larsson K.H."/>
            <person name="Matsuura K."/>
            <person name="Barry K."/>
            <person name="Labutti K."/>
            <person name="Kuo R."/>
            <person name="Ohm R.A."/>
            <person name="Bhattacharya S.S."/>
            <person name="Shirouzu T."/>
            <person name="Yoshinaga Y."/>
            <person name="Martin F.M."/>
            <person name="Grigoriev I.V."/>
            <person name="Hibbett D.S."/>
        </authorList>
    </citation>
    <scope>NUCLEOTIDE SEQUENCE [LARGE SCALE GENOMIC DNA]</scope>
    <source>
        <strain evidence="1 2">HHB12733</strain>
    </source>
</reference>
<evidence type="ECO:0008006" key="3">
    <source>
        <dbReference type="Google" id="ProtNLM"/>
    </source>
</evidence>
<protein>
    <recommendedName>
        <fullName evidence="3">DNA helicase</fullName>
    </recommendedName>
</protein>
<feature type="non-terminal residue" evidence="1">
    <location>
        <position position="242"/>
    </location>
</feature>
<proteinExistence type="predicted"/>
<keyword evidence="2" id="KW-1185">Reference proteome</keyword>
<dbReference type="OrthoDB" id="2986975at2759"/>